<dbReference type="InterPro" id="IPR050168">
    <property type="entry name" value="AAA_ATPase_domain"/>
</dbReference>
<keyword evidence="7" id="KW-1185">Reference proteome</keyword>
<evidence type="ECO:0000256" key="2">
    <source>
        <dbReference type="ARBA" id="ARBA00022741"/>
    </source>
</evidence>
<dbReference type="PROSITE" id="PS00674">
    <property type="entry name" value="AAA"/>
    <property type="match status" value="2"/>
</dbReference>
<dbReference type="SMART" id="SM00382">
    <property type="entry name" value="AAA"/>
    <property type="match status" value="2"/>
</dbReference>
<dbReference type="CDD" id="cd19518">
    <property type="entry name" value="RecA-like_NVL_r1-like"/>
    <property type="match status" value="1"/>
</dbReference>
<comment type="caution">
    <text evidence="6">The sequence shown here is derived from an EMBL/GenBank/DDBJ whole genome shotgun (WGS) entry which is preliminary data.</text>
</comment>
<evidence type="ECO:0000256" key="1">
    <source>
        <dbReference type="ARBA" id="ARBA00006914"/>
    </source>
</evidence>
<dbReference type="PANTHER" id="PTHR23077:SF171">
    <property type="entry name" value="NUCLEAR VALOSIN-CONTAINING PROTEIN-LIKE"/>
    <property type="match status" value="1"/>
</dbReference>
<dbReference type="EMBL" id="JAIZAY010000003">
    <property type="protein sequence ID" value="KAJ8045177.1"/>
    <property type="molecule type" value="Genomic_DNA"/>
</dbReference>
<organism evidence="6 7">
    <name type="scientific">Holothuria leucospilota</name>
    <name type="common">Black long sea cucumber</name>
    <name type="synonym">Mertensiothuria leucospilota</name>
    <dbReference type="NCBI Taxonomy" id="206669"/>
    <lineage>
        <taxon>Eukaryota</taxon>
        <taxon>Metazoa</taxon>
        <taxon>Echinodermata</taxon>
        <taxon>Eleutherozoa</taxon>
        <taxon>Echinozoa</taxon>
        <taxon>Holothuroidea</taxon>
        <taxon>Aspidochirotacea</taxon>
        <taxon>Aspidochirotida</taxon>
        <taxon>Holothuriidae</taxon>
        <taxon>Holothuria</taxon>
    </lineage>
</organism>
<comment type="similarity">
    <text evidence="1">Belongs to the AAA ATPase family.</text>
</comment>
<feature type="compositionally biased region" description="Polar residues" evidence="4">
    <location>
        <begin position="152"/>
        <end position="161"/>
    </location>
</feature>
<dbReference type="FunFam" id="3.40.50.300:FF:000149">
    <property type="entry name" value="Nuclear valosin-containing protein-like"/>
    <property type="match status" value="1"/>
</dbReference>
<dbReference type="GO" id="GO:0042254">
    <property type="term" value="P:ribosome biogenesis"/>
    <property type="evidence" value="ECO:0007669"/>
    <property type="project" value="TreeGrafter"/>
</dbReference>
<dbReference type="GO" id="GO:0003723">
    <property type="term" value="F:RNA binding"/>
    <property type="evidence" value="ECO:0007669"/>
    <property type="project" value="TreeGrafter"/>
</dbReference>
<dbReference type="InterPro" id="IPR015415">
    <property type="entry name" value="Spast_Vps4_C"/>
</dbReference>
<keyword evidence="3" id="KW-0067">ATP-binding</keyword>
<dbReference type="GO" id="GO:1990275">
    <property type="term" value="F:preribosome binding"/>
    <property type="evidence" value="ECO:0007669"/>
    <property type="project" value="TreeGrafter"/>
</dbReference>
<dbReference type="InterPro" id="IPR038100">
    <property type="entry name" value="NLV2_N_sf"/>
</dbReference>
<evidence type="ECO:0000256" key="3">
    <source>
        <dbReference type="ARBA" id="ARBA00022840"/>
    </source>
</evidence>
<dbReference type="FunFam" id="3.40.50.300:FF:000600">
    <property type="entry name" value="Nuclear valosin-containing protein-like"/>
    <property type="match status" value="1"/>
</dbReference>
<evidence type="ECO:0000313" key="7">
    <source>
        <dbReference type="Proteomes" id="UP001152320"/>
    </source>
</evidence>
<dbReference type="GO" id="GO:0005634">
    <property type="term" value="C:nucleus"/>
    <property type="evidence" value="ECO:0007669"/>
    <property type="project" value="TreeGrafter"/>
</dbReference>
<sequence>MSGRKYQGRHSTKRDSRGVTSFWDRTLLRRVEEYVNMMPDRQPLDVDTMVADLLEEYSEYNRRKRNAFSKQVARAYEYLSQEGQRKGKKQKQSYEPFEHKHLKKRMRKEQDSDSDDVSDSISIDEPFVEGEDFNLMNKSLNQLYSDGATPVDSPSSTPSYRQNKRMPQPGKKWIDVFSNDGSSEEDLAMQELNFDMDDLQEPASKQKQSKATPGRKSKTAKQQTPSQPPKKKAKTVTEAQTSDVKFTDIGGNDSTLQEICKLLVHMRHPEVYQQLGVTPPRGLLLHGPPGCGKTLLANAIAGELGLPFLKVASTEIVSGVSGESEGNIRSLFLQAEALSPCIIFIDEIDAVTPKRETAQREMERRIVAQLLACMDDLNKSDCNVLVIGATNRVDSLDPALRRAGRFDREIAMGIPDENARARILKVLCRDLRLSSDFDFEHLASVTPGYVGADLMSLCREAALCAVTRIFDDMQKKIPVVETGEVDVVKPRGSGEDSNVISEAVVESTTKDSQPSESYISVLSWLREQPPLTEDQMSDLCIDLSDFKKALPFVQPSAKREGFATIPDVTWDDVGALKNVREELTLAIVAPVRNPEAFKALGLTNPPGILLAGPPGCGKTLLAKAIANESGINFISVKGPELMNMYVGESERAVRQCFDRARNSAPCVIFFDELDALCPKRNDSSESGSTARVVNQLLTEMDGLEARKQVFIMGATNRPDIIDPAILRPGRMDKIIYVGIPSREDRIAILKTITKNGTKPLLSDEVSLVNLGSDLRCDRFTGADVASLVREASLSALQQVLKSPSESCDASLTSVKVTKDDFERAFKKVKPSVSVKDLNMYNRMRVRILRGRDEEEIETRYPPRPDNGEVT</sequence>
<dbReference type="Pfam" id="PF16725">
    <property type="entry name" value="Nucleolin_bd"/>
    <property type="match status" value="1"/>
</dbReference>
<dbReference type="CDD" id="cd19530">
    <property type="entry name" value="RecA-like_NVL_r2-like"/>
    <property type="match status" value="1"/>
</dbReference>
<dbReference type="OrthoDB" id="2187at2759"/>
<proteinExistence type="inferred from homology"/>
<reference evidence="6" key="1">
    <citation type="submission" date="2021-10" db="EMBL/GenBank/DDBJ databases">
        <title>Tropical sea cucumber genome reveals ecological adaptation and Cuvierian tubules defense mechanism.</title>
        <authorList>
            <person name="Chen T."/>
        </authorList>
    </citation>
    <scope>NUCLEOTIDE SEQUENCE</scope>
    <source>
        <strain evidence="6">Nanhai2018</strain>
        <tissue evidence="6">Muscle</tissue>
    </source>
</reference>
<gene>
    <name evidence="6" type="ORF">HOLleu_08125</name>
</gene>
<evidence type="ECO:0000259" key="5">
    <source>
        <dbReference type="SMART" id="SM00382"/>
    </source>
</evidence>
<evidence type="ECO:0000256" key="4">
    <source>
        <dbReference type="SAM" id="MobiDB-lite"/>
    </source>
</evidence>
<feature type="region of interest" description="Disordered" evidence="4">
    <location>
        <begin position="79"/>
        <end position="121"/>
    </location>
</feature>
<dbReference type="InterPro" id="IPR003960">
    <property type="entry name" value="ATPase_AAA_CS"/>
</dbReference>
<dbReference type="Proteomes" id="UP001152320">
    <property type="component" value="Chromosome 3"/>
</dbReference>
<dbReference type="AlphaFoldDB" id="A0A9Q1HD92"/>
<keyword evidence="2" id="KW-0547">Nucleotide-binding</keyword>
<dbReference type="Gene3D" id="3.40.50.300">
    <property type="entry name" value="P-loop containing nucleotide triphosphate hydrolases"/>
    <property type="match status" value="2"/>
</dbReference>
<dbReference type="Pfam" id="PF00004">
    <property type="entry name" value="AAA"/>
    <property type="match status" value="2"/>
</dbReference>
<dbReference type="InterPro" id="IPR003593">
    <property type="entry name" value="AAA+_ATPase"/>
</dbReference>
<dbReference type="SUPFAM" id="SSF52540">
    <property type="entry name" value="P-loop containing nucleoside triphosphate hydrolases"/>
    <property type="match status" value="2"/>
</dbReference>
<dbReference type="PANTHER" id="PTHR23077">
    <property type="entry name" value="AAA-FAMILY ATPASE"/>
    <property type="match status" value="1"/>
</dbReference>
<dbReference type="InterPro" id="IPR003959">
    <property type="entry name" value="ATPase_AAA_core"/>
</dbReference>
<dbReference type="Pfam" id="PF09336">
    <property type="entry name" value="Vps4_C"/>
    <property type="match status" value="1"/>
</dbReference>
<dbReference type="InterPro" id="IPR027417">
    <property type="entry name" value="P-loop_NTPase"/>
</dbReference>
<dbReference type="GO" id="GO:0005524">
    <property type="term" value="F:ATP binding"/>
    <property type="evidence" value="ECO:0007669"/>
    <property type="project" value="UniProtKB-KW"/>
</dbReference>
<evidence type="ECO:0000313" key="6">
    <source>
        <dbReference type="EMBL" id="KAJ8045177.1"/>
    </source>
</evidence>
<dbReference type="Gene3D" id="1.10.10.2010">
    <property type="match status" value="1"/>
</dbReference>
<dbReference type="InterPro" id="IPR041569">
    <property type="entry name" value="AAA_lid_3"/>
</dbReference>
<dbReference type="GO" id="GO:0016887">
    <property type="term" value="F:ATP hydrolysis activity"/>
    <property type="evidence" value="ECO:0007669"/>
    <property type="project" value="InterPro"/>
</dbReference>
<feature type="region of interest" description="Disordered" evidence="4">
    <location>
        <begin position="145"/>
        <end position="182"/>
    </location>
</feature>
<dbReference type="Pfam" id="PF17862">
    <property type="entry name" value="AAA_lid_3"/>
    <property type="match status" value="1"/>
</dbReference>
<feature type="domain" description="AAA+ ATPase" evidence="5">
    <location>
        <begin position="604"/>
        <end position="741"/>
    </location>
</feature>
<dbReference type="InterPro" id="IPR031996">
    <property type="entry name" value="NVL2_nucleolin-bd"/>
</dbReference>
<feature type="region of interest" description="Disordered" evidence="4">
    <location>
        <begin position="201"/>
        <end position="239"/>
    </location>
</feature>
<dbReference type="Gene3D" id="1.10.8.60">
    <property type="match status" value="2"/>
</dbReference>
<protein>
    <submittedName>
        <fullName evidence="6">Nuclear valosin-containing protein-like</fullName>
    </submittedName>
</protein>
<accession>A0A9Q1HD92</accession>
<feature type="domain" description="AAA+ ATPase" evidence="5">
    <location>
        <begin position="279"/>
        <end position="416"/>
    </location>
</feature>
<dbReference type="FunFam" id="1.10.8.60:FF:000081">
    <property type="entry name" value="AAA family ATPase/60S ribosome export protein"/>
    <property type="match status" value="1"/>
</dbReference>
<name>A0A9Q1HD92_HOLLE</name>